<dbReference type="AlphaFoldDB" id="A0A916L8P6"/>
<accession>A0A916L8P6</accession>
<proteinExistence type="predicted"/>
<gene>
    <name evidence="1" type="ORF">ERS007739_00789</name>
</gene>
<comment type="caution">
    <text evidence="1">The sequence shown here is derived from an EMBL/GenBank/DDBJ whole genome shotgun (WGS) entry which is preliminary data.</text>
</comment>
<organism evidence="1 2">
    <name type="scientific">Mycobacterium tuberculosis</name>
    <dbReference type="NCBI Taxonomy" id="1773"/>
    <lineage>
        <taxon>Bacteria</taxon>
        <taxon>Bacillati</taxon>
        <taxon>Actinomycetota</taxon>
        <taxon>Actinomycetes</taxon>
        <taxon>Mycobacteriales</taxon>
        <taxon>Mycobacteriaceae</taxon>
        <taxon>Mycobacterium</taxon>
        <taxon>Mycobacterium tuberculosis complex</taxon>
    </lineage>
</organism>
<protein>
    <submittedName>
        <fullName evidence="1">Uncharacterized protein</fullName>
    </submittedName>
</protein>
<dbReference type="EMBL" id="CSBK01000255">
    <property type="protein sequence ID" value="COX16340.1"/>
    <property type="molecule type" value="Genomic_DNA"/>
</dbReference>
<evidence type="ECO:0000313" key="2">
    <source>
        <dbReference type="Proteomes" id="UP000039021"/>
    </source>
</evidence>
<evidence type="ECO:0000313" key="1">
    <source>
        <dbReference type="EMBL" id="COX16340.1"/>
    </source>
</evidence>
<name>A0A916L8P6_MYCTX</name>
<dbReference type="Proteomes" id="UP000039021">
    <property type="component" value="Unassembled WGS sequence"/>
</dbReference>
<reference evidence="2" key="1">
    <citation type="submission" date="2015-03" db="EMBL/GenBank/DDBJ databases">
        <authorList>
            <consortium name="Pathogen Informatics"/>
        </authorList>
    </citation>
    <scope>NUCLEOTIDE SEQUENCE [LARGE SCALE GENOMIC DNA]</scope>
    <source>
        <strain evidence="2">N09902308</strain>
    </source>
</reference>
<sequence>MHKLIVLVDNAVAHIRLLLAVVEEQQFAGLVVYLRMCRHAPVERKPSVPALLAERIGRVRVDPIQIAALVEASQRDTSVDDDVGARRVLHEATSAPAVFPLGQLHRFCQTRPQRPAGLVLGQESIGANKSVAVEGFSITEADDMDHAVAIEGVVGRECRV</sequence>